<dbReference type="GO" id="GO:0016020">
    <property type="term" value="C:membrane"/>
    <property type="evidence" value="ECO:0007669"/>
    <property type="project" value="UniProtKB-SubCell"/>
</dbReference>
<feature type="transmembrane region" description="Helical" evidence="5">
    <location>
        <begin position="272"/>
        <end position="291"/>
    </location>
</feature>
<proteinExistence type="predicted"/>
<evidence type="ECO:0000259" key="6">
    <source>
        <dbReference type="PROSITE" id="PS50042"/>
    </source>
</evidence>
<sequence>FYGDAPVYDITFLNVTEALSQKKIVEKVQTPIQTYRRYYVAGKFRADYNFKPLEPLQHDIGISFRHKTFTKDEMIFIPDFLGMQSIDESSLTERLNGSNAFSLLRRKNWELKEAGFYQDVLSVSSFGHPTLLGVRGSFLNYSRFNLKLTIQKKGFTIQKYLPYTVAYFLLWGSLIFFSIYQILVLKYGKIHVLIHLALLLLLGIVVACSAEVVGSRYILQSGLFEYEYWMSVGFQILWWLGASTFICLAVNELVWNHLEKKYGRKIPKLIKYFAVLSINSLGFFCIIAFVFDQKLTSLLATSGLIAMIIGLALQMNLSNVFSGLAINIEHPYRIGDWIKIGTFDEGKVMDITWRATRIKTRDNCILSIPNSQAAESPVKNFSYPDNQVGRWFLIHVDPSHNPAYVKKIILDAALTTEGASGVSASFKGMDEISAKYNVSYNIPDYAQKYPFEENLWNKLWVSLHNAGIKPVIQRQELTLLNQKDAPLPSISASDYAAQIKIFDQLPADLRNTLNGFLEIIVLPEAVAVIDQGIISEEFYFIAEGVITACACIEGEKPVELYFLGSGDTFGEYAALTGTKHQSSFFSQTKTSLIKIDLRDLYDLLRVPEYCVFFAEHLVYLREEYNPNLFPDEQVRLEEIQRVQEQILNNLKQS</sequence>
<dbReference type="InterPro" id="IPR045275">
    <property type="entry name" value="MscS_archaea/bacteria_type"/>
</dbReference>
<dbReference type="InterPro" id="IPR014710">
    <property type="entry name" value="RmlC-like_jellyroll"/>
</dbReference>
<dbReference type="SUPFAM" id="SSF50182">
    <property type="entry name" value="Sm-like ribonucleoproteins"/>
    <property type="match status" value="1"/>
</dbReference>
<feature type="transmembrane region" description="Helical" evidence="5">
    <location>
        <begin position="232"/>
        <end position="251"/>
    </location>
</feature>
<keyword evidence="4 5" id="KW-0472">Membrane</keyword>
<dbReference type="InterPro" id="IPR010920">
    <property type="entry name" value="LSM_dom_sf"/>
</dbReference>
<dbReference type="Gene3D" id="1.10.287.1260">
    <property type="match status" value="1"/>
</dbReference>
<dbReference type="Proteomes" id="UP000218113">
    <property type="component" value="Unassembled WGS sequence"/>
</dbReference>
<feature type="transmembrane region" description="Helical" evidence="5">
    <location>
        <begin position="297"/>
        <end position="317"/>
    </location>
</feature>
<evidence type="ECO:0000256" key="5">
    <source>
        <dbReference type="SAM" id="Phobius"/>
    </source>
</evidence>
<dbReference type="EMBL" id="NVSR01000089">
    <property type="protein sequence ID" value="PCI26575.1"/>
    <property type="molecule type" value="Genomic_DNA"/>
</dbReference>
<keyword evidence="2 5" id="KW-0812">Transmembrane</keyword>
<gene>
    <name evidence="7" type="ORF">COB67_09940</name>
</gene>
<evidence type="ECO:0000256" key="2">
    <source>
        <dbReference type="ARBA" id="ARBA00022692"/>
    </source>
</evidence>
<dbReference type="GO" id="GO:0008381">
    <property type="term" value="F:mechanosensitive monoatomic ion channel activity"/>
    <property type="evidence" value="ECO:0007669"/>
    <property type="project" value="InterPro"/>
</dbReference>
<name>A0A2A4T085_9DELT</name>
<evidence type="ECO:0000256" key="4">
    <source>
        <dbReference type="ARBA" id="ARBA00023136"/>
    </source>
</evidence>
<comment type="subcellular location">
    <subcellularLocation>
        <location evidence="1">Membrane</location>
    </subcellularLocation>
</comment>
<dbReference type="Pfam" id="PF00924">
    <property type="entry name" value="MS_channel_2nd"/>
    <property type="match status" value="1"/>
</dbReference>
<dbReference type="CDD" id="cd00038">
    <property type="entry name" value="CAP_ED"/>
    <property type="match status" value="1"/>
</dbReference>
<comment type="caution">
    <text evidence="7">The sequence shown here is derived from an EMBL/GenBank/DDBJ whole genome shotgun (WGS) entry which is preliminary data.</text>
</comment>
<evidence type="ECO:0000256" key="3">
    <source>
        <dbReference type="ARBA" id="ARBA00022989"/>
    </source>
</evidence>
<dbReference type="PROSITE" id="PS50042">
    <property type="entry name" value="CNMP_BINDING_3"/>
    <property type="match status" value="1"/>
</dbReference>
<dbReference type="InterPro" id="IPR023408">
    <property type="entry name" value="MscS_beta-dom_sf"/>
</dbReference>
<dbReference type="Gene3D" id="2.60.120.10">
    <property type="entry name" value="Jelly Rolls"/>
    <property type="match status" value="1"/>
</dbReference>
<dbReference type="Pfam" id="PF00027">
    <property type="entry name" value="cNMP_binding"/>
    <property type="match status" value="1"/>
</dbReference>
<dbReference type="InterPro" id="IPR006685">
    <property type="entry name" value="MscS_channel_2nd"/>
</dbReference>
<accession>A0A2A4T085</accession>
<dbReference type="AlphaFoldDB" id="A0A2A4T085"/>
<dbReference type="Gene3D" id="2.30.30.60">
    <property type="match status" value="1"/>
</dbReference>
<keyword evidence="3 5" id="KW-1133">Transmembrane helix</keyword>
<evidence type="ECO:0000256" key="1">
    <source>
        <dbReference type="ARBA" id="ARBA00004370"/>
    </source>
</evidence>
<evidence type="ECO:0000313" key="7">
    <source>
        <dbReference type="EMBL" id="PCI26575.1"/>
    </source>
</evidence>
<reference evidence="8" key="1">
    <citation type="submission" date="2017-08" db="EMBL/GenBank/DDBJ databases">
        <title>A dynamic microbial community with high functional redundancy inhabits the cold, oxic subseafloor aquifer.</title>
        <authorList>
            <person name="Tully B.J."/>
            <person name="Wheat C.G."/>
            <person name="Glazer B.T."/>
            <person name="Huber J.A."/>
        </authorList>
    </citation>
    <scope>NUCLEOTIDE SEQUENCE [LARGE SCALE GENOMIC DNA]</scope>
</reference>
<dbReference type="InterPro" id="IPR018490">
    <property type="entry name" value="cNMP-bd_dom_sf"/>
</dbReference>
<evidence type="ECO:0000313" key="8">
    <source>
        <dbReference type="Proteomes" id="UP000218113"/>
    </source>
</evidence>
<feature type="transmembrane region" description="Helical" evidence="5">
    <location>
        <begin position="160"/>
        <end position="180"/>
    </location>
</feature>
<dbReference type="PANTHER" id="PTHR30221:SF1">
    <property type="entry name" value="SMALL-CONDUCTANCE MECHANOSENSITIVE CHANNEL"/>
    <property type="match status" value="1"/>
</dbReference>
<dbReference type="PANTHER" id="PTHR30221">
    <property type="entry name" value="SMALL-CONDUCTANCE MECHANOSENSITIVE CHANNEL"/>
    <property type="match status" value="1"/>
</dbReference>
<dbReference type="InterPro" id="IPR000595">
    <property type="entry name" value="cNMP-bd_dom"/>
</dbReference>
<feature type="transmembrane region" description="Helical" evidence="5">
    <location>
        <begin position="192"/>
        <end position="212"/>
    </location>
</feature>
<protein>
    <recommendedName>
        <fullName evidence="6">Cyclic nucleotide-binding domain-containing protein</fullName>
    </recommendedName>
</protein>
<organism evidence="7 8">
    <name type="scientific">SAR324 cluster bacterium</name>
    <dbReference type="NCBI Taxonomy" id="2024889"/>
    <lineage>
        <taxon>Bacteria</taxon>
        <taxon>Deltaproteobacteria</taxon>
        <taxon>SAR324 cluster</taxon>
    </lineage>
</organism>
<feature type="non-terminal residue" evidence="7">
    <location>
        <position position="1"/>
    </location>
</feature>
<dbReference type="SUPFAM" id="SSF51206">
    <property type="entry name" value="cAMP-binding domain-like"/>
    <property type="match status" value="1"/>
</dbReference>
<feature type="domain" description="Cyclic nucleotide-binding" evidence="6">
    <location>
        <begin position="501"/>
        <end position="604"/>
    </location>
</feature>